<gene>
    <name evidence="2" type="ORF">DPX16_1408</name>
</gene>
<feature type="region of interest" description="Disordered" evidence="1">
    <location>
        <begin position="46"/>
        <end position="75"/>
    </location>
</feature>
<proteinExistence type="predicted"/>
<dbReference type="AlphaFoldDB" id="A0A3N0XDT3"/>
<comment type="caution">
    <text evidence="2">The sequence shown here is derived from an EMBL/GenBank/DDBJ whole genome shotgun (WGS) entry which is preliminary data.</text>
</comment>
<dbReference type="EMBL" id="RJVU01079885">
    <property type="protein sequence ID" value="ROI15255.1"/>
    <property type="molecule type" value="Genomic_DNA"/>
</dbReference>
<reference evidence="2 3" key="1">
    <citation type="submission" date="2018-10" db="EMBL/GenBank/DDBJ databases">
        <title>Genome assembly for a Yunnan-Guizhou Plateau 3E fish, Anabarilius grahami (Regan), and its evolutionary and genetic applications.</title>
        <authorList>
            <person name="Jiang W."/>
        </authorList>
    </citation>
    <scope>NUCLEOTIDE SEQUENCE [LARGE SCALE GENOMIC DNA]</scope>
    <source>
        <strain evidence="2">AG-KIZ</strain>
        <tissue evidence="2">Muscle</tissue>
    </source>
</reference>
<evidence type="ECO:0000313" key="2">
    <source>
        <dbReference type="EMBL" id="ROI15255.1"/>
    </source>
</evidence>
<organism evidence="2 3">
    <name type="scientific">Anabarilius grahami</name>
    <name type="common">Kanglang fish</name>
    <name type="synonym">Barilius grahami</name>
    <dbReference type="NCBI Taxonomy" id="495550"/>
    <lineage>
        <taxon>Eukaryota</taxon>
        <taxon>Metazoa</taxon>
        <taxon>Chordata</taxon>
        <taxon>Craniata</taxon>
        <taxon>Vertebrata</taxon>
        <taxon>Euteleostomi</taxon>
        <taxon>Actinopterygii</taxon>
        <taxon>Neopterygii</taxon>
        <taxon>Teleostei</taxon>
        <taxon>Ostariophysi</taxon>
        <taxon>Cypriniformes</taxon>
        <taxon>Xenocyprididae</taxon>
        <taxon>Xenocypridinae</taxon>
        <taxon>Xenocypridinae incertae sedis</taxon>
        <taxon>Anabarilius</taxon>
    </lineage>
</organism>
<protein>
    <submittedName>
        <fullName evidence="2">Uncharacterized protein</fullName>
    </submittedName>
</protein>
<evidence type="ECO:0000313" key="3">
    <source>
        <dbReference type="Proteomes" id="UP000281406"/>
    </source>
</evidence>
<name>A0A3N0XDT3_ANAGA</name>
<keyword evidence="3" id="KW-1185">Reference proteome</keyword>
<sequence length="116" mass="13175">MDQTRPRAGQETRCPEFGVYASCPKLFLGCLVGPYAYVYGSCPCRQNQRQMSPIDCRGTTDRDKGGRGGDPGRTEETRGLIYKACVFDVEKWLAPRQGLSRHTHYFLSDNCRFEEI</sequence>
<feature type="compositionally biased region" description="Basic and acidic residues" evidence="1">
    <location>
        <begin position="58"/>
        <end position="75"/>
    </location>
</feature>
<evidence type="ECO:0000256" key="1">
    <source>
        <dbReference type="SAM" id="MobiDB-lite"/>
    </source>
</evidence>
<accession>A0A3N0XDT3</accession>
<dbReference type="Proteomes" id="UP000281406">
    <property type="component" value="Unassembled WGS sequence"/>
</dbReference>